<gene>
    <name evidence="2" type="ORF">GMARGA_LOCUS26396</name>
</gene>
<keyword evidence="3" id="KW-1185">Reference proteome</keyword>
<dbReference type="EMBL" id="CAJVQB010030665">
    <property type="protein sequence ID" value="CAG8815870.1"/>
    <property type="molecule type" value="Genomic_DNA"/>
</dbReference>
<organism evidence="2 3">
    <name type="scientific">Gigaspora margarita</name>
    <dbReference type="NCBI Taxonomy" id="4874"/>
    <lineage>
        <taxon>Eukaryota</taxon>
        <taxon>Fungi</taxon>
        <taxon>Fungi incertae sedis</taxon>
        <taxon>Mucoromycota</taxon>
        <taxon>Glomeromycotina</taxon>
        <taxon>Glomeromycetes</taxon>
        <taxon>Diversisporales</taxon>
        <taxon>Gigasporaceae</taxon>
        <taxon>Gigaspora</taxon>
    </lineage>
</organism>
<comment type="caution">
    <text evidence="2">The sequence shown here is derived from an EMBL/GenBank/DDBJ whole genome shotgun (WGS) entry which is preliminary data.</text>
</comment>
<dbReference type="InterPro" id="IPR036875">
    <property type="entry name" value="Znf_CCHC_sf"/>
</dbReference>
<proteinExistence type="predicted"/>
<reference evidence="2 3" key="1">
    <citation type="submission" date="2021-06" db="EMBL/GenBank/DDBJ databases">
        <authorList>
            <person name="Kallberg Y."/>
            <person name="Tangrot J."/>
            <person name="Rosling A."/>
        </authorList>
    </citation>
    <scope>NUCLEOTIDE SEQUENCE [LARGE SCALE GENOMIC DNA]</scope>
    <source>
        <strain evidence="2 3">120-4 pot B 10/14</strain>
    </source>
</reference>
<evidence type="ECO:0000256" key="1">
    <source>
        <dbReference type="SAM" id="MobiDB-lite"/>
    </source>
</evidence>
<evidence type="ECO:0000313" key="2">
    <source>
        <dbReference type="EMBL" id="CAG8815870.1"/>
    </source>
</evidence>
<dbReference type="Proteomes" id="UP000789901">
    <property type="component" value="Unassembled WGS sequence"/>
</dbReference>
<accession>A0ABN7W4N1</accession>
<feature type="region of interest" description="Disordered" evidence="1">
    <location>
        <begin position="165"/>
        <end position="186"/>
    </location>
</feature>
<protein>
    <submittedName>
        <fullName evidence="2">32032_t:CDS:1</fullName>
    </submittedName>
</protein>
<dbReference type="SUPFAM" id="SSF57756">
    <property type="entry name" value="Retrovirus zinc finger-like domains"/>
    <property type="match status" value="1"/>
</dbReference>
<name>A0ABN7W4N1_GIGMA</name>
<feature type="compositionally biased region" description="Polar residues" evidence="1">
    <location>
        <begin position="171"/>
        <end position="180"/>
    </location>
</feature>
<sequence length="186" mass="21028">MTTSQAEGACAMLKRYLQVSVFALKKVHEQFLKASDATLENLLQPCSGTFKLSMGLSCSHEIRELLNNDKNLQLDNFHQHWWIYQHQLSQQEPSETEDSLSQKMSNLFQESTIIIQDPEVQSTRGRLVGAKNHSQLSTKRDPSAFELIMSGNLEENSQHRKCGICRESGHNSRTCPNIESSSKDSS</sequence>
<evidence type="ECO:0000313" key="3">
    <source>
        <dbReference type="Proteomes" id="UP000789901"/>
    </source>
</evidence>